<dbReference type="OrthoDB" id="9781415at2"/>
<dbReference type="Pfam" id="PF01636">
    <property type="entry name" value="APH"/>
    <property type="match status" value="1"/>
</dbReference>
<reference evidence="2 3" key="1">
    <citation type="submission" date="2016-11" db="EMBL/GenBank/DDBJ databases">
        <authorList>
            <person name="Jaros S."/>
            <person name="Januszkiewicz K."/>
            <person name="Wedrychowicz H."/>
        </authorList>
    </citation>
    <scope>NUCLEOTIDE SEQUENCE [LARGE SCALE GENOMIC DNA]</scope>
    <source>
        <strain evidence="2 3">DSM 12906</strain>
    </source>
</reference>
<dbReference type="SUPFAM" id="SSF56112">
    <property type="entry name" value="Protein kinase-like (PK-like)"/>
    <property type="match status" value="1"/>
</dbReference>
<dbReference type="Proteomes" id="UP000184512">
    <property type="component" value="Unassembled WGS sequence"/>
</dbReference>
<name>A0A1M6F8C4_9ACTN</name>
<protein>
    <recommendedName>
        <fullName evidence="1">Aminoglycoside phosphotransferase domain-containing protein</fullName>
    </recommendedName>
</protein>
<dbReference type="Gene3D" id="3.90.1200.10">
    <property type="match status" value="1"/>
</dbReference>
<dbReference type="EMBL" id="FQZG01000020">
    <property type="protein sequence ID" value="SHI93935.1"/>
    <property type="molecule type" value="Genomic_DNA"/>
</dbReference>
<dbReference type="RefSeq" id="WP_139280130.1">
    <property type="nucleotide sequence ID" value="NZ_FQZG01000020.1"/>
</dbReference>
<feature type="domain" description="Aminoglycoside phosphotransferase" evidence="1">
    <location>
        <begin position="41"/>
        <end position="232"/>
    </location>
</feature>
<organism evidence="2 3">
    <name type="scientific">Tessaracoccus bendigoensis DSM 12906</name>
    <dbReference type="NCBI Taxonomy" id="1123357"/>
    <lineage>
        <taxon>Bacteria</taxon>
        <taxon>Bacillati</taxon>
        <taxon>Actinomycetota</taxon>
        <taxon>Actinomycetes</taxon>
        <taxon>Propionibacteriales</taxon>
        <taxon>Propionibacteriaceae</taxon>
        <taxon>Tessaracoccus</taxon>
    </lineage>
</organism>
<dbReference type="STRING" id="1123357.SAMN02745244_01378"/>
<sequence length="283" mass="30947">MTDPHAETPPQGHDIGEVAFGDVISDDDGILVVGGELDDLPVVVKRFASEAGRREIPTYHLLRRLGVPTLPLLGSGPDWIILEELTSAGYRRATADDLADPAIARLVAGWYDTLHAAGDTLPRTAVGFSELDLIDEAGLTAVERRWPDLAPRLAWARGRLPRWRDDLAGMSLTLTHNDFWFTNLAVSWDGSSALLYDYNLTGMGLRASDLRNVTLGLAPAAGRAFLTRYEELASMRGVELSRAAERLDRETAHLVALIMASESEDTPHWAEPSLSWARSSPKA</sequence>
<dbReference type="InterPro" id="IPR011009">
    <property type="entry name" value="Kinase-like_dom_sf"/>
</dbReference>
<accession>A0A1M6F8C4</accession>
<proteinExistence type="predicted"/>
<keyword evidence="3" id="KW-1185">Reference proteome</keyword>
<evidence type="ECO:0000259" key="1">
    <source>
        <dbReference type="Pfam" id="PF01636"/>
    </source>
</evidence>
<evidence type="ECO:0000313" key="2">
    <source>
        <dbReference type="EMBL" id="SHI93935.1"/>
    </source>
</evidence>
<gene>
    <name evidence="2" type="ORF">SAMN02745244_01378</name>
</gene>
<evidence type="ECO:0000313" key="3">
    <source>
        <dbReference type="Proteomes" id="UP000184512"/>
    </source>
</evidence>
<dbReference type="InterPro" id="IPR002575">
    <property type="entry name" value="Aminoglycoside_PTrfase"/>
</dbReference>
<dbReference type="AlphaFoldDB" id="A0A1M6F8C4"/>